<dbReference type="Proteomes" id="UP001225576">
    <property type="component" value="Unassembled WGS sequence"/>
</dbReference>
<evidence type="ECO:0000259" key="4">
    <source>
        <dbReference type="Pfam" id="PF00892"/>
    </source>
</evidence>
<comment type="caution">
    <text evidence="5">The sequence shown here is derived from an EMBL/GenBank/DDBJ whole genome shotgun (WGS) entry which is preliminary data.</text>
</comment>
<feature type="transmembrane region" description="Helical" evidence="3">
    <location>
        <begin position="201"/>
        <end position="224"/>
    </location>
</feature>
<evidence type="ECO:0000313" key="5">
    <source>
        <dbReference type="EMBL" id="MDK8602095.1"/>
    </source>
</evidence>
<evidence type="ECO:0000256" key="3">
    <source>
        <dbReference type="SAM" id="Phobius"/>
    </source>
</evidence>
<reference evidence="5" key="1">
    <citation type="submission" date="2023-05" db="EMBL/GenBank/DDBJ databases">
        <title>Genomic Catalog of Human Bladder Bacteria.</title>
        <authorList>
            <person name="Du J."/>
        </authorList>
    </citation>
    <scope>NUCLEOTIDE SEQUENCE</scope>
    <source>
        <strain evidence="5">UMB1304A</strain>
    </source>
</reference>
<feature type="region of interest" description="Disordered" evidence="2">
    <location>
        <begin position="312"/>
        <end position="345"/>
    </location>
</feature>
<feature type="domain" description="EamA" evidence="4">
    <location>
        <begin position="170"/>
        <end position="303"/>
    </location>
</feature>
<feature type="transmembrane region" description="Helical" evidence="3">
    <location>
        <begin position="29"/>
        <end position="46"/>
    </location>
</feature>
<feature type="transmembrane region" description="Helical" evidence="3">
    <location>
        <begin position="142"/>
        <end position="161"/>
    </location>
</feature>
<feature type="transmembrane region" description="Helical" evidence="3">
    <location>
        <begin position="92"/>
        <end position="110"/>
    </location>
</feature>
<dbReference type="SUPFAM" id="SSF103481">
    <property type="entry name" value="Multidrug resistance efflux transporter EmrE"/>
    <property type="match status" value="2"/>
</dbReference>
<dbReference type="InterPro" id="IPR000620">
    <property type="entry name" value="EamA_dom"/>
</dbReference>
<evidence type="ECO:0000256" key="1">
    <source>
        <dbReference type="ARBA" id="ARBA00007362"/>
    </source>
</evidence>
<keyword evidence="3" id="KW-0472">Membrane</keyword>
<feature type="transmembrane region" description="Helical" evidence="3">
    <location>
        <begin position="260"/>
        <end position="280"/>
    </location>
</feature>
<dbReference type="Pfam" id="PF00892">
    <property type="entry name" value="EamA"/>
    <property type="match status" value="1"/>
</dbReference>
<evidence type="ECO:0000313" key="6">
    <source>
        <dbReference type="Proteomes" id="UP001225576"/>
    </source>
</evidence>
<comment type="similarity">
    <text evidence="1">Belongs to the EamA transporter family.</text>
</comment>
<protein>
    <submittedName>
        <fullName evidence="5">EamA family transporter</fullName>
    </submittedName>
</protein>
<feature type="transmembrane region" description="Helical" evidence="3">
    <location>
        <begin position="230"/>
        <end position="248"/>
    </location>
</feature>
<dbReference type="GO" id="GO:0016020">
    <property type="term" value="C:membrane"/>
    <property type="evidence" value="ECO:0007669"/>
    <property type="project" value="InterPro"/>
</dbReference>
<accession>A0AAW6ZFT0</accession>
<feature type="transmembrane region" description="Helical" evidence="3">
    <location>
        <begin position="286"/>
        <end position="305"/>
    </location>
</feature>
<gene>
    <name evidence="5" type="ORF">QP858_06460</name>
</gene>
<feature type="transmembrane region" description="Helical" evidence="3">
    <location>
        <begin position="52"/>
        <end position="76"/>
    </location>
</feature>
<organism evidence="5 6">
    <name type="scientific">Trueperella bernardiae</name>
    <dbReference type="NCBI Taxonomy" id="59561"/>
    <lineage>
        <taxon>Bacteria</taxon>
        <taxon>Bacillati</taxon>
        <taxon>Actinomycetota</taxon>
        <taxon>Actinomycetes</taxon>
        <taxon>Actinomycetales</taxon>
        <taxon>Actinomycetaceae</taxon>
        <taxon>Trueperella</taxon>
    </lineage>
</organism>
<feature type="transmembrane region" description="Helical" evidence="3">
    <location>
        <begin position="167"/>
        <end position="189"/>
    </location>
</feature>
<proteinExistence type="inferred from homology"/>
<keyword evidence="3" id="KW-1133">Transmembrane helix</keyword>
<dbReference type="RefSeq" id="WP_083200537.1">
    <property type="nucleotide sequence ID" value="NZ_CALTZF010000026.1"/>
</dbReference>
<dbReference type="AlphaFoldDB" id="A0AAW6ZFT0"/>
<name>A0AAW6ZFT0_9ACTO</name>
<dbReference type="InterPro" id="IPR037185">
    <property type="entry name" value="EmrE-like"/>
</dbReference>
<evidence type="ECO:0000256" key="2">
    <source>
        <dbReference type="SAM" id="MobiDB-lite"/>
    </source>
</evidence>
<sequence length="345" mass="36003">MARADGRWGGRDSRHLTGSLNFTETSMRSAAPGILIAAGLIQYLGASIAVTLFAVAAVGAVAWGRVAVAAVFMMIWRRPKVDFRSELGRRRLGLTAIYGLALVTMNLLFYQSIARIPLGTAVALEYLGPVLLAAVTGRGWRIWTGIVFAFGGVFAISWVGVDLAAPGVLAGVVLAIAAGGAWAVYMWVGSKVARAGLGADSLALGMAIGALAFVWLAIPGFAVIATSPKLLALMIAVGVFSSVVPYGLEVFVLSKIPAGTFALLGALYPATSLLVGMIILRQIPTLGELGGLVLITVAVMLVTWTPRLRRAAPGRAGRSGQGRKPGESRKPGQHGEPGQGRKPHR</sequence>
<dbReference type="EMBL" id="JASPDQ010000014">
    <property type="protein sequence ID" value="MDK8602095.1"/>
    <property type="molecule type" value="Genomic_DNA"/>
</dbReference>
<keyword evidence="3" id="KW-0812">Transmembrane</keyword>